<dbReference type="InterPro" id="IPR050111">
    <property type="entry name" value="C-type_lectin/snaclec_domain"/>
</dbReference>
<name>A0A8J1TG36_OWEFU</name>
<dbReference type="SUPFAM" id="SSF56436">
    <property type="entry name" value="C-type lectin-like"/>
    <property type="match status" value="1"/>
</dbReference>
<comment type="caution">
    <text evidence="1">The sequence shown here is derived from an EMBL/GenBank/DDBJ whole genome shotgun (WGS) entry which is preliminary data.</text>
</comment>
<gene>
    <name evidence="1" type="ORF">OFUS_LOCUS4288</name>
</gene>
<organism evidence="1 2">
    <name type="scientific">Owenia fusiformis</name>
    <name type="common">Polychaete worm</name>
    <dbReference type="NCBI Taxonomy" id="6347"/>
    <lineage>
        <taxon>Eukaryota</taxon>
        <taxon>Metazoa</taxon>
        <taxon>Spiralia</taxon>
        <taxon>Lophotrochozoa</taxon>
        <taxon>Annelida</taxon>
        <taxon>Polychaeta</taxon>
        <taxon>Sedentaria</taxon>
        <taxon>Canalipalpata</taxon>
        <taxon>Sabellida</taxon>
        <taxon>Oweniida</taxon>
        <taxon>Oweniidae</taxon>
        <taxon>Owenia</taxon>
    </lineage>
</organism>
<dbReference type="EMBL" id="CAIIXF020000002">
    <property type="protein sequence ID" value="CAH1777225.1"/>
    <property type="molecule type" value="Genomic_DNA"/>
</dbReference>
<sequence length="381" mass="43565">MNLEKATMDLSMTFIWILSVFQIAATQETISQSFCKLHDGKNSYNVMVDKGDAASAEGLKRISDKLRTMENNYTAKIHDLLVNVVKLQSESLSLETIKQETVQMQEDMVAQIENFTTTVNSLQNDLRSQGLHFSKELTDLTNEFQTEVKLKLHSEVETLKRAISDASSNLTQKLNKFYQNVSQSVTNLTKDIFTLKVDYEAEKQEMTNKIVELETKLNSTQLAMHDLSLKVNLLWNQSRIVFDCPSGFMKHSDLMTCYKFVARDLTWFDAQQLCKIHNAHLVAIETDVEQNYLISHIRTTSGLMGHHFWTGGTDFAVEKDWVWATNNLPFVYNKWKPGEPDDANAGEHCMNLAFEANYAWTDEDCMKTSYSICEHILPGHS</sequence>
<evidence type="ECO:0000313" key="2">
    <source>
        <dbReference type="Proteomes" id="UP000749559"/>
    </source>
</evidence>
<dbReference type="Pfam" id="PF00059">
    <property type="entry name" value="Lectin_C"/>
    <property type="match status" value="1"/>
</dbReference>
<dbReference type="Proteomes" id="UP000749559">
    <property type="component" value="Unassembled WGS sequence"/>
</dbReference>
<dbReference type="InterPro" id="IPR016187">
    <property type="entry name" value="CTDL_fold"/>
</dbReference>
<evidence type="ECO:0000313" key="1">
    <source>
        <dbReference type="EMBL" id="CAH1777225.1"/>
    </source>
</evidence>
<dbReference type="OrthoDB" id="6094625at2759"/>
<accession>A0A8J1TG36</accession>
<protein>
    <submittedName>
        <fullName evidence="1">Uncharacterized protein</fullName>
    </submittedName>
</protein>
<dbReference type="InterPro" id="IPR016186">
    <property type="entry name" value="C-type_lectin-like/link_sf"/>
</dbReference>
<dbReference type="CDD" id="cd00037">
    <property type="entry name" value="CLECT"/>
    <property type="match status" value="1"/>
</dbReference>
<reference evidence="1" key="1">
    <citation type="submission" date="2022-03" db="EMBL/GenBank/DDBJ databases">
        <authorList>
            <person name="Martin C."/>
        </authorList>
    </citation>
    <scope>NUCLEOTIDE SEQUENCE</scope>
</reference>
<dbReference type="AlphaFoldDB" id="A0A8J1TG36"/>
<dbReference type="PROSITE" id="PS50041">
    <property type="entry name" value="C_TYPE_LECTIN_2"/>
    <property type="match status" value="1"/>
</dbReference>
<dbReference type="InterPro" id="IPR001304">
    <property type="entry name" value="C-type_lectin-like"/>
</dbReference>
<dbReference type="SMART" id="SM00034">
    <property type="entry name" value="CLECT"/>
    <property type="match status" value="1"/>
</dbReference>
<keyword evidence="2" id="KW-1185">Reference proteome</keyword>
<dbReference type="Gene3D" id="3.10.100.10">
    <property type="entry name" value="Mannose-Binding Protein A, subunit A"/>
    <property type="match status" value="1"/>
</dbReference>
<dbReference type="PANTHER" id="PTHR22803">
    <property type="entry name" value="MANNOSE, PHOSPHOLIPASE, LECTIN RECEPTOR RELATED"/>
    <property type="match status" value="1"/>
</dbReference>
<proteinExistence type="predicted"/>